<feature type="domain" description="ABC transporter" evidence="2">
    <location>
        <begin position="3"/>
        <end position="108"/>
    </location>
</feature>
<keyword evidence="1" id="KW-0677">Repeat</keyword>
<dbReference type="Proteomes" id="UP001439008">
    <property type="component" value="Unassembled WGS sequence"/>
</dbReference>
<organism evidence="3 4">
    <name type="scientific">Bonamia ostreae</name>
    <dbReference type="NCBI Taxonomy" id="126728"/>
    <lineage>
        <taxon>Eukaryota</taxon>
        <taxon>Sar</taxon>
        <taxon>Rhizaria</taxon>
        <taxon>Endomyxa</taxon>
        <taxon>Ascetosporea</taxon>
        <taxon>Haplosporida</taxon>
        <taxon>Bonamia</taxon>
    </lineage>
</organism>
<dbReference type="Pfam" id="PF00005">
    <property type="entry name" value="ABC_tran"/>
    <property type="match status" value="1"/>
</dbReference>
<dbReference type="InterPro" id="IPR050611">
    <property type="entry name" value="ABCF"/>
</dbReference>
<comment type="caution">
    <text evidence="3">The sequence shown here is derived from an EMBL/GenBank/DDBJ whole genome shotgun (WGS) entry which is preliminary data.</text>
</comment>
<dbReference type="PANTHER" id="PTHR19211">
    <property type="entry name" value="ATP-BINDING TRANSPORT PROTEIN-RELATED"/>
    <property type="match status" value="1"/>
</dbReference>
<name>A0ABV2AJX2_9EUKA</name>
<dbReference type="CDD" id="cd03221">
    <property type="entry name" value="ABCF_EF-3"/>
    <property type="match status" value="1"/>
</dbReference>
<protein>
    <recommendedName>
        <fullName evidence="2">ABC transporter domain-containing protein</fullName>
    </recommendedName>
</protein>
<gene>
    <name evidence="3" type="ORF">MHBO_001714</name>
</gene>
<dbReference type="EMBL" id="JBDODL010000466">
    <property type="protein sequence ID" value="MES1919976.1"/>
    <property type="molecule type" value="Genomic_DNA"/>
</dbReference>
<proteinExistence type="predicted"/>
<evidence type="ECO:0000256" key="1">
    <source>
        <dbReference type="ARBA" id="ARBA00022737"/>
    </source>
</evidence>
<dbReference type="PANTHER" id="PTHR19211:SF14">
    <property type="entry name" value="ATP-BINDING CASSETTE SUB-FAMILY F MEMBER 1"/>
    <property type="match status" value="1"/>
</dbReference>
<dbReference type="Gene3D" id="3.40.50.300">
    <property type="entry name" value="P-loop containing nucleotide triphosphate hydrolases"/>
    <property type="match status" value="1"/>
</dbReference>
<dbReference type="InterPro" id="IPR003439">
    <property type="entry name" value="ABC_transporter-like_ATP-bd"/>
</dbReference>
<sequence>MGFYQPLKGKVEINENAKISFFTQHHVDSLDLEKSALENITKQFEDEIPEQIDNKAEYCRKRLGRFGISQDLATRPLRHLSGGQKSRVAFCALVWNSPHLLVLDEPTNHLDMETIDALIDAVNKYEGGLLIVSHDQYFLSKVAKTFWALDNGKLQNFSSLSAIKKYVLGK</sequence>
<reference evidence="3 4" key="1">
    <citation type="journal article" date="2024" name="BMC Biol.">
        <title>Comparative genomics of Ascetosporea gives new insight into the evolutionary basis for animal parasitism in Rhizaria.</title>
        <authorList>
            <person name="Hiltunen Thoren M."/>
            <person name="Onut-Brannstrom I."/>
            <person name="Alfjorden A."/>
            <person name="Peckova H."/>
            <person name="Swords F."/>
            <person name="Hooper C."/>
            <person name="Holzer A.S."/>
            <person name="Bass D."/>
            <person name="Burki F."/>
        </authorList>
    </citation>
    <scope>NUCLEOTIDE SEQUENCE [LARGE SCALE GENOMIC DNA]</scope>
    <source>
        <strain evidence="3">20-A016</strain>
    </source>
</reference>
<dbReference type="InterPro" id="IPR027417">
    <property type="entry name" value="P-loop_NTPase"/>
</dbReference>
<evidence type="ECO:0000259" key="2">
    <source>
        <dbReference type="Pfam" id="PF00005"/>
    </source>
</evidence>
<dbReference type="SUPFAM" id="SSF52540">
    <property type="entry name" value="P-loop containing nucleoside triphosphate hydrolases"/>
    <property type="match status" value="1"/>
</dbReference>
<keyword evidence="4" id="KW-1185">Reference proteome</keyword>
<evidence type="ECO:0000313" key="3">
    <source>
        <dbReference type="EMBL" id="MES1919976.1"/>
    </source>
</evidence>
<evidence type="ECO:0000313" key="4">
    <source>
        <dbReference type="Proteomes" id="UP001439008"/>
    </source>
</evidence>
<accession>A0ABV2AJX2</accession>